<dbReference type="GO" id="GO:0016491">
    <property type="term" value="F:oxidoreductase activity"/>
    <property type="evidence" value="ECO:0007669"/>
    <property type="project" value="UniProtKB-KW"/>
</dbReference>
<dbReference type="PANTHER" id="PTHR43656">
    <property type="entry name" value="BINDING OXIDOREDUCTASE, PUTATIVE (AFU_ORTHOLOGUE AFUA_2G08260)-RELATED"/>
    <property type="match status" value="1"/>
</dbReference>
<dbReference type="EMBL" id="BLAF01000061">
    <property type="protein sequence ID" value="GES25070.1"/>
    <property type="molecule type" value="Genomic_DNA"/>
</dbReference>
<dbReference type="InterPro" id="IPR051799">
    <property type="entry name" value="NADH_flavin_oxidoreductase"/>
</dbReference>
<dbReference type="SUPFAM" id="SSF51395">
    <property type="entry name" value="FMN-linked oxidoreductases"/>
    <property type="match status" value="1"/>
</dbReference>
<feature type="region of interest" description="Disordered" evidence="3">
    <location>
        <begin position="207"/>
        <end position="226"/>
    </location>
</feature>
<evidence type="ECO:0000256" key="1">
    <source>
        <dbReference type="ARBA" id="ARBA00022630"/>
    </source>
</evidence>
<name>A0A5M3XVX0_9ACTN</name>
<dbReference type="Pfam" id="PF00724">
    <property type="entry name" value="Oxidored_FMN"/>
    <property type="match status" value="1"/>
</dbReference>
<evidence type="ECO:0000256" key="2">
    <source>
        <dbReference type="ARBA" id="ARBA00023002"/>
    </source>
</evidence>
<dbReference type="PANTHER" id="PTHR43656:SF2">
    <property type="entry name" value="BINDING OXIDOREDUCTASE, PUTATIVE (AFU_ORTHOLOGUE AFUA_2G08260)-RELATED"/>
    <property type="match status" value="1"/>
</dbReference>
<sequence>MIEVHAAHGYLISGFLSRSSNRRTDDYGGSLRNRFRLLGQITSAIREVVTCDLGVRVNVAENAHGGSGLELAEVIDGLALALDSLDFVSVSAGVYTRGPDWIIPRRSLGPTLWKEHARSVKHQLNRPVFIAGNIEGIDQAATLISEGYADVALMVRSLLADPYLLAKWGQGLAEDIQPCTELYLCKYHSRDRRHVHCPHNPVLRELRRAETRSRPSVGEASSEGRQ</sequence>
<evidence type="ECO:0000256" key="3">
    <source>
        <dbReference type="SAM" id="MobiDB-lite"/>
    </source>
</evidence>
<reference evidence="5 6" key="1">
    <citation type="submission" date="2019-10" db="EMBL/GenBank/DDBJ databases">
        <title>Whole genome shotgun sequence of Acrocarpospora pleiomorpha NBRC 16267.</title>
        <authorList>
            <person name="Ichikawa N."/>
            <person name="Kimura A."/>
            <person name="Kitahashi Y."/>
            <person name="Komaki H."/>
            <person name="Oguchi A."/>
        </authorList>
    </citation>
    <scope>NUCLEOTIDE SEQUENCE [LARGE SCALE GENOMIC DNA]</scope>
    <source>
        <strain evidence="5 6">NBRC 16267</strain>
    </source>
</reference>
<keyword evidence="6" id="KW-1185">Reference proteome</keyword>
<dbReference type="InterPro" id="IPR013785">
    <property type="entry name" value="Aldolase_TIM"/>
</dbReference>
<dbReference type="AlphaFoldDB" id="A0A5M3XVX0"/>
<evidence type="ECO:0000313" key="5">
    <source>
        <dbReference type="EMBL" id="GES25070.1"/>
    </source>
</evidence>
<dbReference type="Proteomes" id="UP000377595">
    <property type="component" value="Unassembled WGS sequence"/>
</dbReference>
<keyword evidence="2" id="KW-0560">Oxidoreductase</keyword>
<gene>
    <name evidence="5" type="ORF">Aple_079690</name>
</gene>
<evidence type="ECO:0000259" key="4">
    <source>
        <dbReference type="Pfam" id="PF00724"/>
    </source>
</evidence>
<dbReference type="GO" id="GO:0010181">
    <property type="term" value="F:FMN binding"/>
    <property type="evidence" value="ECO:0007669"/>
    <property type="project" value="InterPro"/>
</dbReference>
<evidence type="ECO:0000313" key="6">
    <source>
        <dbReference type="Proteomes" id="UP000377595"/>
    </source>
</evidence>
<accession>A0A5M3XVX0</accession>
<proteinExistence type="predicted"/>
<dbReference type="Gene3D" id="3.20.20.70">
    <property type="entry name" value="Aldolase class I"/>
    <property type="match status" value="1"/>
</dbReference>
<keyword evidence="1" id="KW-0285">Flavoprotein</keyword>
<comment type="caution">
    <text evidence="5">The sequence shown here is derived from an EMBL/GenBank/DDBJ whole genome shotgun (WGS) entry which is preliminary data.</text>
</comment>
<organism evidence="5 6">
    <name type="scientific">Acrocarpospora pleiomorpha</name>
    <dbReference type="NCBI Taxonomy" id="90975"/>
    <lineage>
        <taxon>Bacteria</taxon>
        <taxon>Bacillati</taxon>
        <taxon>Actinomycetota</taxon>
        <taxon>Actinomycetes</taxon>
        <taxon>Streptosporangiales</taxon>
        <taxon>Streptosporangiaceae</taxon>
        <taxon>Acrocarpospora</taxon>
    </lineage>
</organism>
<feature type="domain" description="NADH:flavin oxidoreductase/NADH oxidase N-terminal" evidence="4">
    <location>
        <begin position="2"/>
        <end position="173"/>
    </location>
</feature>
<dbReference type="InterPro" id="IPR001155">
    <property type="entry name" value="OxRdtase_FMN_N"/>
</dbReference>
<protein>
    <recommendedName>
        <fullName evidence="4">NADH:flavin oxidoreductase/NADH oxidase N-terminal domain-containing protein</fullName>
    </recommendedName>
</protein>